<accession>W9VSL9</accession>
<dbReference type="PANTHER" id="PTHR33604">
    <property type="entry name" value="OSJNBA0004B13.7 PROTEIN"/>
    <property type="match status" value="1"/>
</dbReference>
<evidence type="ECO:0000313" key="4">
    <source>
        <dbReference type="Proteomes" id="UP000019473"/>
    </source>
</evidence>
<feature type="region of interest" description="Disordered" evidence="1">
    <location>
        <begin position="75"/>
        <end position="97"/>
    </location>
</feature>
<dbReference type="OrthoDB" id="5397682at2759"/>
<dbReference type="STRING" id="1182544.W9VSL9"/>
<dbReference type="PANTHER" id="PTHR33604:SF3">
    <property type="entry name" value="OSJNBA0004B13.7 PROTEIN"/>
    <property type="match status" value="1"/>
</dbReference>
<dbReference type="RefSeq" id="XP_007761115.1">
    <property type="nucleotide sequence ID" value="XM_007762925.1"/>
</dbReference>
<evidence type="ECO:0008006" key="5">
    <source>
        <dbReference type="Google" id="ProtNLM"/>
    </source>
</evidence>
<evidence type="ECO:0000256" key="1">
    <source>
        <dbReference type="SAM" id="MobiDB-lite"/>
    </source>
</evidence>
<organism evidence="3 4">
    <name type="scientific">Cladophialophora yegresii CBS 114405</name>
    <dbReference type="NCBI Taxonomy" id="1182544"/>
    <lineage>
        <taxon>Eukaryota</taxon>
        <taxon>Fungi</taxon>
        <taxon>Dikarya</taxon>
        <taxon>Ascomycota</taxon>
        <taxon>Pezizomycotina</taxon>
        <taxon>Eurotiomycetes</taxon>
        <taxon>Chaetothyriomycetidae</taxon>
        <taxon>Chaetothyriales</taxon>
        <taxon>Herpotrichiellaceae</taxon>
        <taxon>Cladophialophora</taxon>
    </lineage>
</organism>
<protein>
    <recommendedName>
        <fullName evidence="5">Glycosyltransferase 2</fullName>
    </recommendedName>
</protein>
<comment type="caution">
    <text evidence="3">The sequence shown here is derived from an EMBL/GenBank/DDBJ whole genome shotgun (WGS) entry which is preliminary data.</text>
</comment>
<dbReference type="eggNOG" id="ENOG502QPYF">
    <property type="taxonomic scope" value="Eukaryota"/>
</dbReference>
<keyword evidence="2" id="KW-0812">Transmembrane</keyword>
<keyword evidence="2" id="KW-0472">Membrane</keyword>
<feature type="transmembrane region" description="Helical" evidence="2">
    <location>
        <begin position="43"/>
        <end position="60"/>
    </location>
</feature>
<name>W9VSL9_9EURO</name>
<dbReference type="AlphaFoldDB" id="W9VSL9"/>
<dbReference type="VEuPathDB" id="FungiDB:A1O7_08936"/>
<sequence>MAARSRFHPEGKDHDRPESFTLRRSNTYNLLVGRWKSFRRRRIILVLLLGWLLYLFFKHMPTDLPPVSERYDRRYGRLGGGAPDAHESESQTPPQAGDVYEGPIKFYALAGTVEPHTWIQDPRANVLFAVSDLKSVPQLLPIACSMGQHNKTRVHLAFMGRQGASWKEIRELNGITESACDVYLHDARPDYASLSSAARLEVSARASLGHIHSALRLHAVILASSDEEHFLNAIRDKTSSLDLSLIDMPTGGWQSLSWISALDSASLSQFNKIQIDIVIQAQQDSSASLMRLLRSVKDADYTGWTLPRLTVELPNNVDSFVARYLANFRWPADGTASESRLIVRHRLDARLMSPVQASMRTIESFYPQAPRTTHVLLLSPDVELSPNYFQFLMYSVLEYKYGAGNPNLTKHMMGISLELPPVGPDLKTKAPYGSHLAEPCVLWQAPTSNAALFFGDRWIELHTFLSYRLLLDPELGQKTPSSPSLSHKFPSWLQPVLEMMQVRGYYMMYPTFMLREGSSALTVHRELAQSPEEFMMDEGTVKSDSKPTKVDLAGDRTLTADEEIALLMKAEHRAFPASLVTPFVEAVSGKGVRSAQSAIPLLSFHGEQRDWTYTSTIARKAAEEFAVSVGGCKEYDSDAKDDSITSLFCLQAS</sequence>
<evidence type="ECO:0000256" key="2">
    <source>
        <dbReference type="SAM" id="Phobius"/>
    </source>
</evidence>
<gene>
    <name evidence="3" type="ORF">A1O7_08936</name>
</gene>
<dbReference type="HOGENOM" id="CLU_018583_0_0_1"/>
<evidence type="ECO:0000313" key="3">
    <source>
        <dbReference type="EMBL" id="EXJ56005.1"/>
    </source>
</evidence>
<dbReference type="EMBL" id="AMGW01000006">
    <property type="protein sequence ID" value="EXJ56005.1"/>
    <property type="molecule type" value="Genomic_DNA"/>
</dbReference>
<reference evidence="3 4" key="1">
    <citation type="submission" date="2013-03" db="EMBL/GenBank/DDBJ databases">
        <title>The Genome Sequence of Cladophialophora yegresii CBS 114405.</title>
        <authorList>
            <consortium name="The Broad Institute Genomics Platform"/>
            <person name="Cuomo C."/>
            <person name="de Hoog S."/>
            <person name="Gorbushina A."/>
            <person name="Walker B."/>
            <person name="Young S.K."/>
            <person name="Zeng Q."/>
            <person name="Gargeya S."/>
            <person name="Fitzgerald M."/>
            <person name="Haas B."/>
            <person name="Abouelleil A."/>
            <person name="Allen A.W."/>
            <person name="Alvarado L."/>
            <person name="Arachchi H.M."/>
            <person name="Berlin A.M."/>
            <person name="Chapman S.B."/>
            <person name="Gainer-Dewar J."/>
            <person name="Goldberg J."/>
            <person name="Griggs A."/>
            <person name="Gujja S."/>
            <person name="Hansen M."/>
            <person name="Howarth C."/>
            <person name="Imamovic A."/>
            <person name="Ireland A."/>
            <person name="Larimer J."/>
            <person name="McCowan C."/>
            <person name="Murphy C."/>
            <person name="Pearson M."/>
            <person name="Poon T.W."/>
            <person name="Priest M."/>
            <person name="Roberts A."/>
            <person name="Saif S."/>
            <person name="Shea T."/>
            <person name="Sisk P."/>
            <person name="Sykes S."/>
            <person name="Wortman J."/>
            <person name="Nusbaum C."/>
            <person name="Birren B."/>
        </authorList>
    </citation>
    <scope>NUCLEOTIDE SEQUENCE [LARGE SCALE GENOMIC DNA]</scope>
    <source>
        <strain evidence="3 4">CBS 114405</strain>
    </source>
</reference>
<dbReference type="GeneID" id="19183500"/>
<dbReference type="Proteomes" id="UP000019473">
    <property type="component" value="Unassembled WGS sequence"/>
</dbReference>
<proteinExistence type="predicted"/>
<keyword evidence="4" id="KW-1185">Reference proteome</keyword>
<keyword evidence="2" id="KW-1133">Transmembrane helix</keyword>